<gene>
    <name evidence="4" type="ORF">L596_015071</name>
</gene>
<evidence type="ECO:0000256" key="1">
    <source>
        <dbReference type="SAM" id="Coils"/>
    </source>
</evidence>
<reference evidence="4" key="2">
    <citation type="journal article" date="2015" name="Genome Biol.">
        <title>Comparative genomics of Steinernema reveals deeply conserved gene regulatory networks.</title>
        <authorList>
            <person name="Dillman A.R."/>
            <person name="Macchietto M."/>
            <person name="Porter C.F."/>
            <person name="Rogers A."/>
            <person name="Williams B."/>
            <person name="Antoshechkin I."/>
            <person name="Lee M.M."/>
            <person name="Goodwin Z."/>
            <person name="Lu X."/>
            <person name="Lewis E.E."/>
            <person name="Goodrich-Blair H."/>
            <person name="Stock S.P."/>
            <person name="Adams B.J."/>
            <person name="Sternberg P.W."/>
            <person name="Mortazavi A."/>
        </authorList>
    </citation>
    <scope>NUCLEOTIDE SEQUENCE [LARGE SCALE GENOMIC DNA]</scope>
    <source>
        <strain evidence="4">ALL</strain>
    </source>
</reference>
<reference evidence="4" key="1">
    <citation type="submission" date="2013-11" db="EMBL/GenBank/DDBJ databases">
        <authorList>
            <person name="Sternberg P."/>
            <person name="Dillman A."/>
            <person name="Macchietto M."/>
        </authorList>
    </citation>
    <scope>NUCLEOTIDE SEQUENCE</scope>
    <source>
        <strain evidence="4">ALL</strain>
    </source>
</reference>
<reference evidence="4" key="3">
    <citation type="journal article" date="2019" name="G3 (Bethesda)">
        <title>Hybrid Assembly of the Genome of the Entomopathogenic Nematode Steinernema carpocapsae Identifies the X-Chromosome.</title>
        <authorList>
            <person name="Serra L."/>
            <person name="Macchietto M."/>
            <person name="Macias-Munoz A."/>
            <person name="McGill C.J."/>
            <person name="Rodriguez I.M."/>
            <person name="Rodriguez B."/>
            <person name="Murad R."/>
            <person name="Mortazavi A."/>
        </authorList>
    </citation>
    <scope>NUCLEOTIDE SEQUENCE</scope>
    <source>
        <strain evidence="4">ALL</strain>
    </source>
</reference>
<evidence type="ECO:0000256" key="2">
    <source>
        <dbReference type="SAM" id="MobiDB-lite"/>
    </source>
</evidence>
<dbReference type="EMBL" id="AZBU02000004">
    <property type="protein sequence ID" value="TKR81144.1"/>
    <property type="molecule type" value="Genomic_DNA"/>
</dbReference>
<feature type="compositionally biased region" description="Polar residues" evidence="2">
    <location>
        <begin position="38"/>
        <end position="47"/>
    </location>
</feature>
<feature type="coiled-coil region" evidence="1">
    <location>
        <begin position="89"/>
        <end position="141"/>
    </location>
</feature>
<protein>
    <submittedName>
        <fullName evidence="4">Uncharacterized protein</fullName>
    </submittedName>
</protein>
<keyword evidence="1" id="KW-0175">Coiled coil</keyword>
<accession>A0A4U5NEF3</accession>
<keyword evidence="3" id="KW-0472">Membrane</keyword>
<evidence type="ECO:0000256" key="3">
    <source>
        <dbReference type="SAM" id="Phobius"/>
    </source>
</evidence>
<keyword evidence="3" id="KW-0812">Transmembrane</keyword>
<sequence>MADQQKKNELEELKREIKNSDWKNPQLIHRKEALRRQASASDWSVSSPPTPKMADQQEILHGNCRKLATVLTKREKVVNNYEERVNTCYKELQGQDQELEDIKKRAEDDLIEFENQMISMWANHEYEMKEIQRKVRKCEKECLDTYTRQIREKEIMTSTVKDLRPKLKNLLVTAAATVISLLCHGLFLTAKLRDAFVGK</sequence>
<organism evidence="4">
    <name type="scientific">Steinernema carpocapsae</name>
    <name type="common">Entomopathogenic nematode</name>
    <dbReference type="NCBI Taxonomy" id="34508"/>
    <lineage>
        <taxon>Eukaryota</taxon>
        <taxon>Metazoa</taxon>
        <taxon>Ecdysozoa</taxon>
        <taxon>Nematoda</taxon>
        <taxon>Chromadorea</taxon>
        <taxon>Rhabditida</taxon>
        <taxon>Tylenchina</taxon>
        <taxon>Panagrolaimomorpha</taxon>
        <taxon>Strongyloidoidea</taxon>
        <taxon>Steinernematidae</taxon>
        <taxon>Steinernema</taxon>
    </lineage>
</organism>
<name>A0A4U5NEF3_STECR</name>
<feature type="transmembrane region" description="Helical" evidence="3">
    <location>
        <begin position="170"/>
        <end position="190"/>
    </location>
</feature>
<comment type="caution">
    <text evidence="4">The sequence shown here is derived from an EMBL/GenBank/DDBJ whole genome shotgun (WGS) entry which is preliminary data.</text>
</comment>
<feature type="region of interest" description="Disordered" evidence="2">
    <location>
        <begin position="34"/>
        <end position="54"/>
    </location>
</feature>
<keyword evidence="3" id="KW-1133">Transmembrane helix</keyword>
<evidence type="ECO:0000313" key="4">
    <source>
        <dbReference type="EMBL" id="TKR81144.1"/>
    </source>
</evidence>
<proteinExistence type="predicted"/>
<dbReference type="AlphaFoldDB" id="A0A4U5NEF3"/>